<evidence type="ECO:0000256" key="2">
    <source>
        <dbReference type="ARBA" id="ARBA00023002"/>
    </source>
</evidence>
<keyword evidence="1" id="KW-0285">Flavoprotein</keyword>
<dbReference type="InterPro" id="IPR006094">
    <property type="entry name" value="Oxid_FAD_bind_N"/>
</dbReference>
<keyword evidence="2" id="KW-0560">Oxidoreductase</keyword>
<dbReference type="InterPro" id="IPR016169">
    <property type="entry name" value="FAD-bd_PCMH_sub2"/>
</dbReference>
<dbReference type="EMBL" id="SZNK01000001">
    <property type="protein sequence ID" value="TKI59275.1"/>
    <property type="molecule type" value="Genomic_DNA"/>
</dbReference>
<name>A0A4U2YFK3_9BACL</name>
<dbReference type="AlphaFoldDB" id="A0A4U2YFK3"/>
<evidence type="ECO:0000313" key="4">
    <source>
        <dbReference type="EMBL" id="TKI59275.1"/>
    </source>
</evidence>
<protein>
    <submittedName>
        <fullName evidence="4">FAD-dependent oxidoreductase</fullName>
    </submittedName>
</protein>
<dbReference type="Gene3D" id="3.30.465.10">
    <property type="match status" value="1"/>
</dbReference>
<dbReference type="GO" id="GO:0016491">
    <property type="term" value="F:oxidoreductase activity"/>
    <property type="evidence" value="ECO:0007669"/>
    <property type="project" value="UniProtKB-KW"/>
</dbReference>
<comment type="caution">
    <text evidence="4">The sequence shown here is derived from an EMBL/GenBank/DDBJ whole genome shotgun (WGS) entry which is preliminary data.</text>
</comment>
<dbReference type="InterPro" id="IPR036318">
    <property type="entry name" value="FAD-bd_PCMH-like_sf"/>
</dbReference>
<evidence type="ECO:0000259" key="3">
    <source>
        <dbReference type="PROSITE" id="PS51387"/>
    </source>
</evidence>
<accession>A0A4U2YFK3</accession>
<dbReference type="SUPFAM" id="SSF56176">
    <property type="entry name" value="FAD-binding/transporter-associated domain-like"/>
    <property type="match status" value="1"/>
</dbReference>
<dbReference type="GO" id="GO:0071949">
    <property type="term" value="F:FAD binding"/>
    <property type="evidence" value="ECO:0007669"/>
    <property type="project" value="InterPro"/>
</dbReference>
<sequence length="103" mass="11528">MAPGKSLTLGILRMQSRLQQIPTGYRPAKKTLDVVNAVRWARHHNVPIRMRSGHNSYEELSVVDDGIIIDMSDMHRGDVDRKRGTATVQNGIRGGTLHGSWLQ</sequence>
<dbReference type="PROSITE" id="PS51387">
    <property type="entry name" value="FAD_PCMH"/>
    <property type="match status" value="1"/>
</dbReference>
<feature type="domain" description="FAD-binding PCMH-type" evidence="3">
    <location>
        <begin position="18"/>
        <end position="103"/>
    </location>
</feature>
<reference evidence="4 5" key="1">
    <citation type="submission" date="2019-04" db="EMBL/GenBank/DDBJ databases">
        <title>Whole genome sequencing of Brevibacillus sp. TGS2-1.</title>
        <authorList>
            <person name="Choi A."/>
        </authorList>
    </citation>
    <scope>NUCLEOTIDE SEQUENCE [LARGE SCALE GENOMIC DNA]</scope>
    <source>
        <strain evidence="4 5">TGS2-1</strain>
    </source>
</reference>
<evidence type="ECO:0000313" key="5">
    <source>
        <dbReference type="Proteomes" id="UP000307841"/>
    </source>
</evidence>
<gene>
    <name evidence="4" type="ORF">E8L90_06075</name>
</gene>
<keyword evidence="5" id="KW-1185">Reference proteome</keyword>
<organism evidence="4 5">
    <name type="scientific">Brevibacillus antibioticus</name>
    <dbReference type="NCBI Taxonomy" id="2570228"/>
    <lineage>
        <taxon>Bacteria</taxon>
        <taxon>Bacillati</taxon>
        <taxon>Bacillota</taxon>
        <taxon>Bacilli</taxon>
        <taxon>Bacillales</taxon>
        <taxon>Paenibacillaceae</taxon>
        <taxon>Brevibacillus</taxon>
    </lineage>
</organism>
<dbReference type="Proteomes" id="UP000307841">
    <property type="component" value="Unassembled WGS sequence"/>
</dbReference>
<evidence type="ECO:0000256" key="1">
    <source>
        <dbReference type="ARBA" id="ARBA00022630"/>
    </source>
</evidence>
<dbReference type="Pfam" id="PF01565">
    <property type="entry name" value="FAD_binding_4"/>
    <property type="match status" value="1"/>
</dbReference>
<dbReference type="InterPro" id="IPR016166">
    <property type="entry name" value="FAD-bd_PCMH"/>
</dbReference>
<proteinExistence type="predicted"/>